<keyword evidence="3" id="KW-1185">Reference proteome</keyword>
<dbReference type="EMBL" id="AVOT02137651">
    <property type="protein sequence ID" value="MBW0590270.1"/>
    <property type="molecule type" value="Genomic_DNA"/>
</dbReference>
<dbReference type="AlphaFoldDB" id="A0A9Q3QAI5"/>
<keyword evidence="1" id="KW-0472">Membrane</keyword>
<dbReference type="OrthoDB" id="3005694at2759"/>
<dbReference type="Proteomes" id="UP000765509">
    <property type="component" value="Unassembled WGS sequence"/>
</dbReference>
<sequence length="91" mass="10032">MAIYGISDAINSIYGINNAINSIYGINNAINSIYGINNAICGIDNYIYGINSAINVIINAIFLMPLMLWSAIPYQLNNFLEGSEKEKYPYG</sequence>
<accession>A0A9Q3QAI5</accession>
<evidence type="ECO:0000256" key="1">
    <source>
        <dbReference type="SAM" id="Phobius"/>
    </source>
</evidence>
<keyword evidence="1" id="KW-0812">Transmembrane</keyword>
<reference evidence="2" key="1">
    <citation type="submission" date="2021-03" db="EMBL/GenBank/DDBJ databases">
        <title>Draft genome sequence of rust myrtle Austropuccinia psidii MF-1, a brazilian biotype.</title>
        <authorList>
            <person name="Quecine M.C."/>
            <person name="Pachon D.M.R."/>
            <person name="Bonatelli M.L."/>
            <person name="Correr F.H."/>
            <person name="Franceschini L.M."/>
            <person name="Leite T.F."/>
            <person name="Margarido G.R.A."/>
            <person name="Almeida C.A."/>
            <person name="Ferrarezi J.A."/>
            <person name="Labate C.A."/>
        </authorList>
    </citation>
    <scope>NUCLEOTIDE SEQUENCE</scope>
    <source>
        <strain evidence="2">MF-1</strain>
    </source>
</reference>
<proteinExistence type="predicted"/>
<feature type="transmembrane region" description="Helical" evidence="1">
    <location>
        <begin position="53"/>
        <end position="72"/>
    </location>
</feature>
<gene>
    <name evidence="2" type="ORF">O181_129985</name>
</gene>
<evidence type="ECO:0000313" key="2">
    <source>
        <dbReference type="EMBL" id="MBW0590270.1"/>
    </source>
</evidence>
<protein>
    <submittedName>
        <fullName evidence="2">Uncharacterized protein</fullName>
    </submittedName>
</protein>
<keyword evidence="1" id="KW-1133">Transmembrane helix</keyword>
<name>A0A9Q3QAI5_9BASI</name>
<evidence type="ECO:0000313" key="3">
    <source>
        <dbReference type="Proteomes" id="UP000765509"/>
    </source>
</evidence>
<organism evidence="2 3">
    <name type="scientific">Austropuccinia psidii MF-1</name>
    <dbReference type="NCBI Taxonomy" id="1389203"/>
    <lineage>
        <taxon>Eukaryota</taxon>
        <taxon>Fungi</taxon>
        <taxon>Dikarya</taxon>
        <taxon>Basidiomycota</taxon>
        <taxon>Pucciniomycotina</taxon>
        <taxon>Pucciniomycetes</taxon>
        <taxon>Pucciniales</taxon>
        <taxon>Sphaerophragmiaceae</taxon>
        <taxon>Austropuccinia</taxon>
    </lineage>
</organism>
<comment type="caution">
    <text evidence="2">The sequence shown here is derived from an EMBL/GenBank/DDBJ whole genome shotgun (WGS) entry which is preliminary data.</text>
</comment>